<dbReference type="Gene3D" id="1.10.245.10">
    <property type="entry name" value="SWIB/MDM2 domain"/>
    <property type="match status" value="1"/>
</dbReference>
<dbReference type="SMART" id="SM00719">
    <property type="entry name" value="Plus3"/>
    <property type="match status" value="1"/>
</dbReference>
<gene>
    <name evidence="7" type="ORF">L484_014986</name>
</gene>
<feature type="compositionally biased region" description="Basic and acidic residues" evidence="4">
    <location>
        <begin position="685"/>
        <end position="694"/>
    </location>
</feature>
<dbReference type="InterPro" id="IPR036128">
    <property type="entry name" value="Plus3-like_sf"/>
</dbReference>
<dbReference type="PROSITE" id="PS01359">
    <property type="entry name" value="ZF_PHD_1"/>
    <property type="match status" value="1"/>
</dbReference>
<feature type="compositionally biased region" description="Low complexity" evidence="4">
    <location>
        <begin position="536"/>
        <end position="548"/>
    </location>
</feature>
<dbReference type="SUPFAM" id="SSF47592">
    <property type="entry name" value="SWIB/MDM2 domain"/>
    <property type="match status" value="1"/>
</dbReference>
<dbReference type="PANTHER" id="PTHR46851:SF23">
    <property type="entry name" value="SWIB_MDM2 DOMAIN-CONTAINING PROTEIN"/>
    <property type="match status" value="1"/>
</dbReference>
<dbReference type="CDD" id="cd10567">
    <property type="entry name" value="SWIB-MDM2_like"/>
    <property type="match status" value="1"/>
</dbReference>
<dbReference type="InterPro" id="IPR011011">
    <property type="entry name" value="Znf_FYVE_PHD"/>
</dbReference>
<dbReference type="Pfam" id="PF03126">
    <property type="entry name" value="Plus-3"/>
    <property type="match status" value="1"/>
</dbReference>
<keyword evidence="8" id="KW-1185">Reference proteome</keyword>
<dbReference type="Pfam" id="PF02201">
    <property type="entry name" value="SWIB"/>
    <property type="match status" value="1"/>
</dbReference>
<evidence type="ECO:0000259" key="6">
    <source>
        <dbReference type="PROSITE" id="PS51925"/>
    </source>
</evidence>
<sequence length="782" mass="88410">MPKKGGIRKEEICEDFCFNCKDGGYLIICDYKNCLKAYHPECVGKDDAFMKSGKKWNCRWHSCFICQKASKFYCFCCPQAVCGRCLFDAEFVLIGGNKGFCQQCLSLALLIENGSNVDSNGVPVDFKDINTYECLFLSYWENIKKKEGLSGKCVHSADDLLKKGENYRGDLYSLETGKIEENIGESEGDSHLLVSDYDDLEDVKECKSVKKRSASKRRSRVRNRKAKSKEFVGWGSKSLLEFLAFVGKDTTKQLSQYDITSIITDYCKENKLFDPEKKKRILCDEKLQSLFGRKCLLKNSLSKLLHAHFAENFEQSTDDGLWSSSEDTDDKCKRQRISGSARENQKTKAHMDVPKSCFASVSAENIKLIYLKKSLVEELLKQPESFDSKVVGSFVRVKCNPNDYLQRNSHQLLQVKGVKLSSNGHMSAETSLQFFNSPEESPICKLSDENFTEEECEDLCQRIKDGLLKKPTVTFAKNSLPLEVELDQKARSLHEDITKHLLNDPIEQSRLLNDLPQVIAELEPDAQDLAKDGPNSSDESLSWDWESSPQTPKTDMGSGIFSCQTETRDEHIHSKGSVSKELPQQSHSPEVGNDILEGESHDAVLEVNRSCKELFPEVVKEKCPAFTSEGQTNLNILEQSKIQSASKVEVIQLSDNEQLSKADRLAEDLDASGTRDKRKQPKGSVSKENRRSSKVEIVELSDDDERACKTETGHETHENASSSLWYFMSAHGSRGGPYRLSSLKTCFDKMDKDFKLMVWKEGQSIEDAILLEDAIRQNFRDT</sequence>
<dbReference type="InterPro" id="IPR019835">
    <property type="entry name" value="SWIB_domain"/>
</dbReference>
<evidence type="ECO:0000313" key="8">
    <source>
        <dbReference type="Proteomes" id="UP000030645"/>
    </source>
</evidence>
<name>W9SKR1_9ROSA</name>
<dbReference type="GO" id="GO:0008270">
    <property type="term" value="F:zinc ion binding"/>
    <property type="evidence" value="ECO:0007669"/>
    <property type="project" value="UniProtKB-KW"/>
</dbReference>
<feature type="region of interest" description="Disordered" evidence="4">
    <location>
        <begin position="526"/>
        <end position="591"/>
    </location>
</feature>
<evidence type="ECO:0000256" key="3">
    <source>
        <dbReference type="ARBA" id="ARBA00022833"/>
    </source>
</evidence>
<dbReference type="PROSITE" id="PS51360">
    <property type="entry name" value="PLUS3"/>
    <property type="match status" value="1"/>
</dbReference>
<dbReference type="InterPro" id="IPR055198">
    <property type="entry name" value="NSD_PHD"/>
</dbReference>
<accession>W9SKR1</accession>
<organism evidence="7 8">
    <name type="scientific">Morus notabilis</name>
    <dbReference type="NCBI Taxonomy" id="981085"/>
    <lineage>
        <taxon>Eukaryota</taxon>
        <taxon>Viridiplantae</taxon>
        <taxon>Streptophyta</taxon>
        <taxon>Embryophyta</taxon>
        <taxon>Tracheophyta</taxon>
        <taxon>Spermatophyta</taxon>
        <taxon>Magnoliopsida</taxon>
        <taxon>eudicotyledons</taxon>
        <taxon>Gunneridae</taxon>
        <taxon>Pentapetalae</taxon>
        <taxon>rosids</taxon>
        <taxon>fabids</taxon>
        <taxon>Rosales</taxon>
        <taxon>Moraceae</taxon>
        <taxon>Moreae</taxon>
        <taxon>Morus</taxon>
    </lineage>
</organism>
<dbReference type="InterPro" id="IPR001965">
    <property type="entry name" value="Znf_PHD"/>
</dbReference>
<dbReference type="InterPro" id="IPR013083">
    <property type="entry name" value="Znf_RING/FYVE/PHD"/>
</dbReference>
<dbReference type="Proteomes" id="UP000030645">
    <property type="component" value="Unassembled WGS sequence"/>
</dbReference>
<dbReference type="Pfam" id="PF22908">
    <property type="entry name" value="PHD_NSD"/>
    <property type="match status" value="1"/>
</dbReference>
<dbReference type="Gene3D" id="3.30.1490.40">
    <property type="match status" value="1"/>
</dbReference>
<protein>
    <submittedName>
        <fullName evidence="7">Zinc finger CCCH domain-containing protein 44</fullName>
    </submittedName>
</protein>
<dbReference type="InterPro" id="IPR036885">
    <property type="entry name" value="SWIB_MDM2_dom_sf"/>
</dbReference>
<dbReference type="InterPro" id="IPR004343">
    <property type="entry name" value="Plus-3_dom"/>
</dbReference>
<dbReference type="SMART" id="SM00249">
    <property type="entry name" value="PHD"/>
    <property type="match status" value="1"/>
</dbReference>
<dbReference type="InterPro" id="IPR045894">
    <property type="entry name" value="At5g08430-like"/>
</dbReference>
<evidence type="ECO:0000256" key="2">
    <source>
        <dbReference type="ARBA" id="ARBA00022771"/>
    </source>
</evidence>
<dbReference type="InterPro" id="IPR035445">
    <property type="entry name" value="GYF-like_dom_sf"/>
</dbReference>
<dbReference type="Gene3D" id="3.90.70.200">
    <property type="entry name" value="Plus-3 domain"/>
    <property type="match status" value="1"/>
</dbReference>
<dbReference type="InterPro" id="IPR003121">
    <property type="entry name" value="SWIB_MDM2_domain"/>
</dbReference>
<dbReference type="Gene3D" id="3.30.40.10">
    <property type="entry name" value="Zinc/RING finger domain, C3HC4 (zinc finger)"/>
    <property type="match status" value="1"/>
</dbReference>
<evidence type="ECO:0000256" key="1">
    <source>
        <dbReference type="ARBA" id="ARBA00022723"/>
    </source>
</evidence>
<feature type="region of interest" description="Disordered" evidence="4">
    <location>
        <begin position="667"/>
        <end position="694"/>
    </location>
</feature>
<dbReference type="SMART" id="SM00151">
    <property type="entry name" value="SWIB"/>
    <property type="match status" value="1"/>
</dbReference>
<dbReference type="EMBL" id="KE346319">
    <property type="protein sequence ID" value="EXC33106.1"/>
    <property type="molecule type" value="Genomic_DNA"/>
</dbReference>
<evidence type="ECO:0000259" key="5">
    <source>
        <dbReference type="PROSITE" id="PS51360"/>
    </source>
</evidence>
<dbReference type="CDD" id="cd15568">
    <property type="entry name" value="PHD5_NSD"/>
    <property type="match status" value="1"/>
</dbReference>
<dbReference type="STRING" id="981085.W9SKR1"/>
<dbReference type="eggNOG" id="KOG1946">
    <property type="taxonomic scope" value="Eukaryota"/>
</dbReference>
<evidence type="ECO:0000313" key="7">
    <source>
        <dbReference type="EMBL" id="EXC33106.1"/>
    </source>
</evidence>
<dbReference type="InterPro" id="IPR019786">
    <property type="entry name" value="Zinc_finger_PHD-type_CS"/>
</dbReference>
<dbReference type="GO" id="GO:0003677">
    <property type="term" value="F:DNA binding"/>
    <property type="evidence" value="ECO:0007669"/>
    <property type="project" value="InterPro"/>
</dbReference>
<dbReference type="SUPFAM" id="SSF159042">
    <property type="entry name" value="Plus3-like"/>
    <property type="match status" value="1"/>
</dbReference>
<feature type="domain" description="DM2" evidence="6">
    <location>
        <begin position="228"/>
        <end position="311"/>
    </location>
</feature>
<proteinExistence type="predicted"/>
<keyword evidence="3" id="KW-0862">Zinc</keyword>
<reference evidence="8" key="1">
    <citation type="submission" date="2013-01" db="EMBL/GenBank/DDBJ databases">
        <title>Draft Genome Sequence of a Mulberry Tree, Morus notabilis C.K. Schneid.</title>
        <authorList>
            <person name="He N."/>
            <person name="Zhao S."/>
        </authorList>
    </citation>
    <scope>NUCLEOTIDE SEQUENCE</scope>
</reference>
<evidence type="ECO:0000256" key="4">
    <source>
        <dbReference type="SAM" id="MobiDB-lite"/>
    </source>
</evidence>
<dbReference type="PROSITE" id="PS51925">
    <property type="entry name" value="SWIB_MDM2"/>
    <property type="match status" value="1"/>
</dbReference>
<keyword evidence="2" id="KW-0863">Zinc-finger</keyword>
<dbReference type="AlphaFoldDB" id="W9SKR1"/>
<dbReference type="PANTHER" id="PTHR46851">
    <property type="entry name" value="OS01G0884500 PROTEIN"/>
    <property type="match status" value="1"/>
</dbReference>
<keyword evidence="1" id="KW-0479">Metal-binding</keyword>
<dbReference type="eggNOG" id="KOG1081">
    <property type="taxonomic scope" value="Eukaryota"/>
</dbReference>
<dbReference type="SUPFAM" id="SSF57903">
    <property type="entry name" value="FYVE/PHD zinc finger"/>
    <property type="match status" value="1"/>
</dbReference>
<feature type="domain" description="Plus3" evidence="5">
    <location>
        <begin position="360"/>
        <end position="498"/>
    </location>
</feature>